<feature type="transmembrane region" description="Helical" evidence="1">
    <location>
        <begin position="36"/>
        <end position="59"/>
    </location>
</feature>
<keyword evidence="1" id="KW-0812">Transmembrane</keyword>
<evidence type="ECO:0000256" key="1">
    <source>
        <dbReference type="SAM" id="Phobius"/>
    </source>
</evidence>
<keyword evidence="3" id="KW-1185">Reference proteome</keyword>
<dbReference type="Proteomes" id="UP000438448">
    <property type="component" value="Unassembled WGS sequence"/>
</dbReference>
<dbReference type="OrthoDB" id="4774496at2"/>
<dbReference type="EMBL" id="WEGK01000012">
    <property type="protein sequence ID" value="MQY22092.1"/>
    <property type="molecule type" value="Genomic_DNA"/>
</dbReference>
<comment type="caution">
    <text evidence="2">The sequence shown here is derived from an EMBL/GenBank/DDBJ whole genome shotgun (WGS) entry which is preliminary data.</text>
</comment>
<evidence type="ECO:0000313" key="3">
    <source>
        <dbReference type="Proteomes" id="UP000438448"/>
    </source>
</evidence>
<keyword evidence="1" id="KW-1133">Transmembrane helix</keyword>
<dbReference type="AlphaFoldDB" id="A0A7K0D9T7"/>
<dbReference type="RefSeq" id="WP_153413400.1">
    <property type="nucleotide sequence ID" value="NZ_WEGK01000012.1"/>
</dbReference>
<organism evidence="2 3">
    <name type="scientific">Nocardia macrotermitis</name>
    <dbReference type="NCBI Taxonomy" id="2585198"/>
    <lineage>
        <taxon>Bacteria</taxon>
        <taxon>Bacillati</taxon>
        <taxon>Actinomycetota</taxon>
        <taxon>Actinomycetes</taxon>
        <taxon>Mycobacteriales</taxon>
        <taxon>Nocardiaceae</taxon>
        <taxon>Nocardia</taxon>
    </lineage>
</organism>
<protein>
    <submittedName>
        <fullName evidence="2">Uncharacterized protein</fullName>
    </submittedName>
</protein>
<name>A0A7K0D9T7_9NOCA</name>
<sequence length="73" mass="7769">MRNVIVLVVGVALLALGAQGGIRLVIDHSNAGMLGWLPGGFGVRLVCYVIMAAVGIYLANWGTQRSDRTRSDE</sequence>
<reference evidence="2 3" key="1">
    <citation type="submission" date="2019-10" db="EMBL/GenBank/DDBJ databases">
        <title>Nocardia macrotermitis sp. nov. and Nocardia aurantia sp. nov., isolated from the gut of fungus growing-termite Macrotermes natalensis.</title>
        <authorList>
            <person name="Benndorf R."/>
            <person name="Schwitalla J."/>
            <person name="Martin K."/>
            <person name="De Beer W."/>
            <person name="Kaster A.-K."/>
            <person name="Vollmers J."/>
            <person name="Poulsen M."/>
            <person name="Beemelmanns C."/>
        </authorList>
    </citation>
    <scope>NUCLEOTIDE SEQUENCE [LARGE SCALE GENOMIC DNA]</scope>
    <source>
        <strain evidence="2 3">RB20</strain>
    </source>
</reference>
<keyword evidence="1" id="KW-0472">Membrane</keyword>
<proteinExistence type="predicted"/>
<evidence type="ECO:0000313" key="2">
    <source>
        <dbReference type="EMBL" id="MQY22092.1"/>
    </source>
</evidence>
<accession>A0A7K0D9T7</accession>
<gene>
    <name evidence="2" type="ORF">NRB20_52050</name>
</gene>